<protein>
    <recommendedName>
        <fullName evidence="4">DUF3042 domain-containing protein</fullName>
    </recommendedName>
</protein>
<keyword evidence="1" id="KW-0472">Membrane</keyword>
<accession>A0A2R5HJV0</accession>
<dbReference type="AlphaFoldDB" id="A0A2R5HJV0"/>
<evidence type="ECO:0000313" key="3">
    <source>
        <dbReference type="Proteomes" id="UP000245021"/>
    </source>
</evidence>
<sequence>MSKSFIGGFVAGGLAVIIVIATAGGLYKAKVIDPVEEKWNFIEENRKKAKRKRIAH</sequence>
<gene>
    <name evidence="2" type="ORF">NtB2_01096</name>
</gene>
<evidence type="ECO:0008006" key="4">
    <source>
        <dbReference type="Google" id="ProtNLM"/>
    </source>
</evidence>
<dbReference type="EMBL" id="BFFO01000006">
    <property type="protein sequence ID" value="GBG96960.1"/>
    <property type="molecule type" value="Genomic_DNA"/>
</dbReference>
<reference evidence="2 3" key="1">
    <citation type="journal article" date="2018" name="Genome Announc.">
        <title>Draft Genome Sequence of Lactococcus sp. Strain NtB2 (JCM 32569), Isolated from the Gut of the Higher Termite Nasutitermes takasagoensis.</title>
        <authorList>
            <person name="Noda S."/>
            <person name="Aihara C."/>
            <person name="Yuki M."/>
            <person name="Ohkuma M."/>
        </authorList>
    </citation>
    <scope>NUCLEOTIDE SEQUENCE [LARGE SCALE GENOMIC DNA]</scope>
    <source>
        <strain evidence="2 3">NtB2</strain>
    </source>
</reference>
<feature type="transmembrane region" description="Helical" evidence="1">
    <location>
        <begin position="6"/>
        <end position="27"/>
    </location>
</feature>
<comment type="caution">
    <text evidence="2">The sequence shown here is derived from an EMBL/GenBank/DDBJ whole genome shotgun (WGS) entry which is preliminary data.</text>
</comment>
<dbReference type="Pfam" id="PF11240">
    <property type="entry name" value="DUF3042"/>
    <property type="match status" value="1"/>
</dbReference>
<keyword evidence="3" id="KW-1185">Reference proteome</keyword>
<evidence type="ECO:0000256" key="1">
    <source>
        <dbReference type="SAM" id="Phobius"/>
    </source>
</evidence>
<dbReference type="OrthoDB" id="2242880at2"/>
<dbReference type="Proteomes" id="UP000245021">
    <property type="component" value="Unassembled WGS sequence"/>
</dbReference>
<organism evidence="2 3">
    <name type="scientific">Lactococcus termiticola</name>
    <dbReference type="NCBI Taxonomy" id="2169526"/>
    <lineage>
        <taxon>Bacteria</taxon>
        <taxon>Bacillati</taxon>
        <taxon>Bacillota</taxon>
        <taxon>Bacilli</taxon>
        <taxon>Lactobacillales</taxon>
        <taxon>Streptococcaceae</taxon>
        <taxon>Lactococcus</taxon>
    </lineage>
</organism>
<dbReference type="InterPro" id="IPR021402">
    <property type="entry name" value="DUF3042"/>
</dbReference>
<name>A0A2R5HJV0_9LACT</name>
<evidence type="ECO:0000313" key="2">
    <source>
        <dbReference type="EMBL" id="GBG96960.1"/>
    </source>
</evidence>
<keyword evidence="1" id="KW-0812">Transmembrane</keyword>
<dbReference type="RefSeq" id="WP_109245930.1">
    <property type="nucleotide sequence ID" value="NZ_BFFO01000006.1"/>
</dbReference>
<proteinExistence type="predicted"/>
<keyword evidence="1" id="KW-1133">Transmembrane helix</keyword>